<dbReference type="EMBL" id="MZGW01000004">
    <property type="protein sequence ID" value="OPJ55574.1"/>
    <property type="molecule type" value="Genomic_DNA"/>
</dbReference>
<evidence type="ECO:0000313" key="2">
    <source>
        <dbReference type="EMBL" id="OPJ55574.1"/>
    </source>
</evidence>
<dbReference type="Gene3D" id="1.10.150.310">
    <property type="entry name" value="Tex RuvX-like domain-like"/>
    <property type="match status" value="1"/>
</dbReference>
<dbReference type="RefSeq" id="WP_331722041.1">
    <property type="nucleotide sequence ID" value="NZ_MZGW01000004.1"/>
</dbReference>
<dbReference type="SUPFAM" id="SSF47781">
    <property type="entry name" value="RuvA domain 2-like"/>
    <property type="match status" value="1"/>
</dbReference>
<feature type="domain" description="Helix-hairpin-helix DNA-binding motif class 1" evidence="1">
    <location>
        <begin position="186"/>
        <end position="205"/>
    </location>
</feature>
<dbReference type="PANTHER" id="PTHR21180:SF32">
    <property type="entry name" value="ENDONUCLEASE_EXONUCLEASE_PHOSPHATASE FAMILY DOMAIN-CONTAINING PROTEIN 1"/>
    <property type="match status" value="1"/>
</dbReference>
<dbReference type="SMART" id="SM00278">
    <property type="entry name" value="HhH1"/>
    <property type="match status" value="2"/>
</dbReference>
<dbReference type="InterPro" id="IPR010994">
    <property type="entry name" value="RuvA_2-like"/>
</dbReference>
<name>A0A1V4I6N5_9FIRM</name>
<proteinExistence type="predicted"/>
<dbReference type="PANTHER" id="PTHR21180">
    <property type="entry name" value="ENDONUCLEASE/EXONUCLEASE/PHOSPHATASE FAMILY DOMAIN-CONTAINING PROTEIN 1"/>
    <property type="match status" value="1"/>
</dbReference>
<dbReference type="GO" id="GO:0006281">
    <property type="term" value="P:DNA repair"/>
    <property type="evidence" value="ECO:0007669"/>
    <property type="project" value="InterPro"/>
</dbReference>
<gene>
    <name evidence="2" type="primary">comEA</name>
    <name evidence="2" type="ORF">CLOTH_13320</name>
</gene>
<dbReference type="InterPro" id="IPR004509">
    <property type="entry name" value="Competence_ComEA_HhH"/>
</dbReference>
<dbReference type="NCBIfam" id="TIGR00426">
    <property type="entry name" value="competence protein ComEA helix-hairpin-helix repeat region"/>
    <property type="match status" value="1"/>
</dbReference>
<dbReference type="Gene3D" id="3.10.560.10">
    <property type="entry name" value="Outer membrane lipoprotein wza domain like"/>
    <property type="match status" value="1"/>
</dbReference>
<evidence type="ECO:0000259" key="1">
    <source>
        <dbReference type="SMART" id="SM00278"/>
    </source>
</evidence>
<dbReference type="InterPro" id="IPR019554">
    <property type="entry name" value="Soluble_ligand-bd"/>
</dbReference>
<dbReference type="GO" id="GO:0015627">
    <property type="term" value="C:type II protein secretion system complex"/>
    <property type="evidence" value="ECO:0007669"/>
    <property type="project" value="TreeGrafter"/>
</dbReference>
<comment type="caution">
    <text evidence="2">The sequence shown here is derived from an EMBL/GenBank/DDBJ whole genome shotgun (WGS) entry which is preliminary data.</text>
</comment>
<dbReference type="STRING" id="29349.CLOTH_13320"/>
<dbReference type="GO" id="GO:0003677">
    <property type="term" value="F:DNA binding"/>
    <property type="evidence" value="ECO:0007669"/>
    <property type="project" value="InterPro"/>
</dbReference>
<feature type="domain" description="Helix-hairpin-helix DNA-binding motif class 1" evidence="1">
    <location>
        <begin position="156"/>
        <end position="175"/>
    </location>
</feature>
<sequence>MKANIRNIMIFCCVLLLVLAGIFMSDKLQFGKTIYVVSPEENEVAYGDEVSEQSYDDKKLALNKEMMVYISGEVKIPGVVVISEGDRMINAIEKLGGLTENADYNRINLAMKLEDGMHYIIPKVGENIDNGNSQITISSNTQNSSGKININRADEMQLKSLPGIGEAIAKRIVTYRDQNGGFKSIDEIKNVSGIGDKKFEDIKELISIN</sequence>
<evidence type="ECO:0000313" key="3">
    <source>
        <dbReference type="Proteomes" id="UP000190140"/>
    </source>
</evidence>
<dbReference type="AlphaFoldDB" id="A0A1V4I6N5"/>
<reference evidence="2 3" key="1">
    <citation type="submission" date="2017-03" db="EMBL/GenBank/DDBJ databases">
        <title>Genome sequence of Clostridium thermoalcaliphilum DSM 7309.</title>
        <authorList>
            <person name="Poehlein A."/>
            <person name="Daniel R."/>
        </authorList>
    </citation>
    <scope>NUCLEOTIDE SEQUENCE [LARGE SCALE GENOMIC DNA]</scope>
    <source>
        <strain evidence="2 3">DSM 7309</strain>
    </source>
</reference>
<dbReference type="InterPro" id="IPR051675">
    <property type="entry name" value="Endo/Exo/Phosphatase_dom_1"/>
</dbReference>
<organism evidence="2 3">
    <name type="scientific">Alkalithermobacter paradoxus</name>
    <dbReference type="NCBI Taxonomy" id="29349"/>
    <lineage>
        <taxon>Bacteria</taxon>
        <taxon>Bacillati</taxon>
        <taxon>Bacillota</taxon>
        <taxon>Clostridia</taxon>
        <taxon>Peptostreptococcales</taxon>
        <taxon>Tepidibacteraceae</taxon>
        <taxon>Alkalithermobacter</taxon>
    </lineage>
</organism>
<dbReference type="Pfam" id="PF10531">
    <property type="entry name" value="SLBB"/>
    <property type="match status" value="1"/>
</dbReference>
<protein>
    <submittedName>
        <fullName evidence="2">ComE operon protein 1</fullName>
    </submittedName>
</protein>
<keyword evidence="3" id="KW-1185">Reference proteome</keyword>
<dbReference type="Pfam" id="PF12836">
    <property type="entry name" value="HHH_3"/>
    <property type="match status" value="1"/>
</dbReference>
<dbReference type="GO" id="GO:0015628">
    <property type="term" value="P:protein secretion by the type II secretion system"/>
    <property type="evidence" value="ECO:0007669"/>
    <property type="project" value="TreeGrafter"/>
</dbReference>
<dbReference type="InterPro" id="IPR003583">
    <property type="entry name" value="Hlx-hairpin-Hlx_DNA-bd_motif"/>
</dbReference>
<dbReference type="Proteomes" id="UP000190140">
    <property type="component" value="Unassembled WGS sequence"/>
</dbReference>
<accession>A0A1V4I6N5</accession>